<dbReference type="GO" id="GO:0016887">
    <property type="term" value="F:ATP hydrolysis activity"/>
    <property type="evidence" value="ECO:0007669"/>
    <property type="project" value="InterPro"/>
</dbReference>
<reference evidence="13 14" key="1">
    <citation type="submission" date="2024-01" db="EMBL/GenBank/DDBJ databases">
        <title>Genome assemblies of Stephania.</title>
        <authorList>
            <person name="Yang L."/>
        </authorList>
    </citation>
    <scope>NUCLEOTIDE SEQUENCE [LARGE SCALE GENOMIC DNA]</scope>
    <source>
        <strain evidence="13">JXDWG</strain>
        <tissue evidence="13">Leaf</tissue>
    </source>
</reference>
<evidence type="ECO:0000259" key="12">
    <source>
        <dbReference type="SMART" id="SM00382"/>
    </source>
</evidence>
<dbReference type="Gene3D" id="1.20.58.760">
    <property type="entry name" value="Peptidase M41"/>
    <property type="match status" value="1"/>
</dbReference>
<keyword evidence="7" id="KW-0067">ATP-binding</keyword>
<dbReference type="SMART" id="SM00382">
    <property type="entry name" value="AAA"/>
    <property type="match status" value="1"/>
</dbReference>
<dbReference type="Proteomes" id="UP001419268">
    <property type="component" value="Unassembled WGS sequence"/>
</dbReference>
<dbReference type="CDD" id="cd19501">
    <property type="entry name" value="RecA-like_FtsH"/>
    <property type="match status" value="1"/>
</dbReference>
<keyword evidence="9 11" id="KW-1133">Transmembrane helix</keyword>
<dbReference type="SUPFAM" id="SSF140990">
    <property type="entry name" value="FtsH protease domain-like"/>
    <property type="match status" value="1"/>
</dbReference>
<comment type="similarity">
    <text evidence="2">In the N-terminal section; belongs to the AAA ATPase family.</text>
</comment>
<dbReference type="InterPro" id="IPR027417">
    <property type="entry name" value="P-loop_NTPase"/>
</dbReference>
<feature type="transmembrane region" description="Helical" evidence="11">
    <location>
        <begin position="306"/>
        <end position="339"/>
    </location>
</feature>
<feature type="domain" description="AAA+ ATPase" evidence="12">
    <location>
        <begin position="479"/>
        <end position="626"/>
    </location>
</feature>
<keyword evidence="8" id="KW-0809">Transit peptide</keyword>
<feature type="transmembrane region" description="Helical" evidence="11">
    <location>
        <begin position="392"/>
        <end position="411"/>
    </location>
</feature>
<evidence type="ECO:0000256" key="3">
    <source>
        <dbReference type="ARBA" id="ARBA00022670"/>
    </source>
</evidence>
<dbReference type="Gene3D" id="1.10.8.60">
    <property type="match status" value="1"/>
</dbReference>
<keyword evidence="14" id="KW-1185">Reference proteome</keyword>
<evidence type="ECO:0000256" key="10">
    <source>
        <dbReference type="ARBA" id="ARBA00023136"/>
    </source>
</evidence>
<organism evidence="13 14">
    <name type="scientific">Stephania cephalantha</name>
    <dbReference type="NCBI Taxonomy" id="152367"/>
    <lineage>
        <taxon>Eukaryota</taxon>
        <taxon>Viridiplantae</taxon>
        <taxon>Streptophyta</taxon>
        <taxon>Embryophyta</taxon>
        <taxon>Tracheophyta</taxon>
        <taxon>Spermatophyta</taxon>
        <taxon>Magnoliopsida</taxon>
        <taxon>Ranunculales</taxon>
        <taxon>Menispermaceae</taxon>
        <taxon>Menispermoideae</taxon>
        <taxon>Cissampelideae</taxon>
        <taxon>Stephania</taxon>
    </lineage>
</organism>
<gene>
    <name evidence="13" type="ORF">Scep_025521</name>
</gene>
<dbReference type="InterPro" id="IPR041569">
    <property type="entry name" value="AAA_lid_3"/>
</dbReference>
<evidence type="ECO:0000256" key="5">
    <source>
        <dbReference type="ARBA" id="ARBA00022741"/>
    </source>
</evidence>
<dbReference type="SUPFAM" id="SSF52540">
    <property type="entry name" value="P-loop containing nucleoside triphosphate hydrolases"/>
    <property type="match status" value="1"/>
</dbReference>
<comment type="similarity">
    <text evidence="1">In the C-terminal section; belongs to the peptidase M41 family.</text>
</comment>
<evidence type="ECO:0000256" key="9">
    <source>
        <dbReference type="ARBA" id="ARBA00022989"/>
    </source>
</evidence>
<dbReference type="GO" id="GO:0005524">
    <property type="term" value="F:ATP binding"/>
    <property type="evidence" value="ECO:0007669"/>
    <property type="project" value="UniProtKB-KW"/>
</dbReference>
<dbReference type="GO" id="GO:0009507">
    <property type="term" value="C:chloroplast"/>
    <property type="evidence" value="ECO:0007669"/>
    <property type="project" value="TreeGrafter"/>
</dbReference>
<evidence type="ECO:0000256" key="7">
    <source>
        <dbReference type="ARBA" id="ARBA00022840"/>
    </source>
</evidence>
<sequence>MKIGEVLCSSAVLHPPWSINNSSKFEISSIPLRPRLNQLNLSRNVRKSQLTSRSFRVYCELESKSDGIDGSVGGGNGKASGDDFVTRVLEENPSQVEPRFLVGNRFYTLSEKGRLGRDENEGVFEMAKRVFEKLGFRKVGHEDSRDGEGRGLSGPVYLNDLLRKYKGKLYVPESVFKVNLSEEEEFDRNLEELPKMSFEDFQKAMRSGKVKLLSSKAVTGTSNDYGYRDFIVDLKEIPGDKSLQRTKWAMKLNESQALTILEQYTGPQYEIEQHTSSYVGKLPEYPHPVASSISSRMMVELGILTAVMAAAAVIVGGFLASAVFAVTSFLFVAAVYVLWPVAKPILKLVSGLVFGILERIWDNVVDLFSDGGIFSKLYEYYTFGGVSASLQMLKPIMLVFVTMVLLIRFTLSRRPKNFRKWDIWQGIEFGQSKPQARVDGSTGVSFGDVAGIEDAVEELQELVRYLKNPELFDKMGIKPPHGVLLEGPPGCGKTLVAKAIAGEAGVPFYQMAGSEFVEVLVGVGSARIRDLFKRAKVNKPSVIFIDEIDALATRRQGIYNKSTNYLYNAATQERETTLNQLLIELDGFDTGKGVIFIGATNRMDLLDPALLRPGRFDRKIRIRAPNAKGRLDILKVHARKVKMSPTVDLSSYALNLPGWTGAKLAQLLQEAALVAVRRGHESILQSDMDDAVDRLTVGPKRVGIELGHQGQCRRATTEVGTAMTSHLLRKYESAKVEFCERISISPRGQTLSQIVFQRLDDEAYMFERQPQLLHRLQVLLGGRAAEEVIYGRDTSRASVSYLASASWLARKILTIWNLENPMTIHGEPPPWTKNARFVGPRLDFEGSLYDDYGLIEPPINFKLDDEVALRTEELLQNMYRKTVSLLSKHHAALLKTVRVLLDKNEISGEEIEHILDKYPAETPITLLLEEENPGSLPFFDVEQGRDLELSLLTPQGGFS</sequence>
<dbReference type="InterPro" id="IPR003959">
    <property type="entry name" value="ATPase_AAA_core"/>
</dbReference>
<evidence type="ECO:0000256" key="4">
    <source>
        <dbReference type="ARBA" id="ARBA00022692"/>
    </source>
</evidence>
<keyword evidence="3" id="KW-0645">Protease</keyword>
<accession>A0AAP0ENM3</accession>
<dbReference type="Gene3D" id="3.40.50.300">
    <property type="entry name" value="P-loop containing nucleotide triphosphate hydrolases"/>
    <property type="match status" value="1"/>
</dbReference>
<evidence type="ECO:0000256" key="6">
    <source>
        <dbReference type="ARBA" id="ARBA00022801"/>
    </source>
</evidence>
<dbReference type="FunFam" id="3.40.50.300:FF:000352">
    <property type="entry name" value="ATP-dependent zinc metalloprotease FTSH 7, chloroplastic"/>
    <property type="match status" value="1"/>
</dbReference>
<dbReference type="FunFam" id="1.20.58.760:FF:000011">
    <property type="entry name" value="Probable inactive ATP-dependent zinc metalloprotease FTSHI 1, chloroplastic"/>
    <property type="match status" value="1"/>
</dbReference>
<protein>
    <recommendedName>
        <fullName evidence="12">AAA+ ATPase domain-containing protein</fullName>
    </recommendedName>
</protein>
<dbReference type="Pfam" id="PF01434">
    <property type="entry name" value="Peptidase_M41"/>
    <property type="match status" value="1"/>
</dbReference>
<evidence type="ECO:0000313" key="13">
    <source>
        <dbReference type="EMBL" id="KAK9094052.1"/>
    </source>
</evidence>
<evidence type="ECO:0000256" key="2">
    <source>
        <dbReference type="ARBA" id="ARBA00010550"/>
    </source>
</evidence>
<name>A0AAP0ENM3_9MAGN</name>
<keyword evidence="5" id="KW-0547">Nucleotide-binding</keyword>
<dbReference type="FunFam" id="1.10.8.60:FF:000083">
    <property type="entry name" value="ATP-dependent zinc metalloprotease FtsH"/>
    <property type="match status" value="1"/>
</dbReference>
<comment type="caution">
    <text evidence="13">The sequence shown here is derived from an EMBL/GenBank/DDBJ whole genome shotgun (WGS) entry which is preliminary data.</text>
</comment>
<dbReference type="PANTHER" id="PTHR23076:SF111">
    <property type="entry name" value="INACTIVE ATP-DEPENDENT ZINC METALLOPROTEASE FTSHI 1, CHLOROPLASTIC-RELATED"/>
    <property type="match status" value="1"/>
</dbReference>
<dbReference type="InterPro" id="IPR000642">
    <property type="entry name" value="Peptidase_M41"/>
</dbReference>
<keyword evidence="4 11" id="KW-0812">Transmembrane</keyword>
<dbReference type="InterPro" id="IPR037219">
    <property type="entry name" value="Peptidase_M41-like"/>
</dbReference>
<keyword evidence="10 11" id="KW-0472">Membrane</keyword>
<proteinExistence type="inferred from homology"/>
<dbReference type="PANTHER" id="PTHR23076">
    <property type="entry name" value="METALLOPROTEASE M41 FTSH"/>
    <property type="match status" value="1"/>
</dbReference>
<dbReference type="InterPro" id="IPR003593">
    <property type="entry name" value="AAA+_ATPase"/>
</dbReference>
<evidence type="ECO:0000313" key="14">
    <source>
        <dbReference type="Proteomes" id="UP001419268"/>
    </source>
</evidence>
<evidence type="ECO:0000256" key="8">
    <source>
        <dbReference type="ARBA" id="ARBA00022946"/>
    </source>
</evidence>
<evidence type="ECO:0000256" key="11">
    <source>
        <dbReference type="SAM" id="Phobius"/>
    </source>
</evidence>
<dbReference type="GO" id="GO:0045037">
    <property type="term" value="P:protein import into chloroplast stroma"/>
    <property type="evidence" value="ECO:0007669"/>
    <property type="project" value="TreeGrafter"/>
</dbReference>
<dbReference type="Pfam" id="PF00004">
    <property type="entry name" value="AAA"/>
    <property type="match status" value="1"/>
</dbReference>
<dbReference type="GO" id="GO:0004222">
    <property type="term" value="F:metalloendopeptidase activity"/>
    <property type="evidence" value="ECO:0007669"/>
    <property type="project" value="InterPro"/>
</dbReference>
<dbReference type="AlphaFoldDB" id="A0AAP0ENM3"/>
<dbReference type="Pfam" id="PF17862">
    <property type="entry name" value="AAA_lid_3"/>
    <property type="match status" value="1"/>
</dbReference>
<dbReference type="GO" id="GO:0004176">
    <property type="term" value="F:ATP-dependent peptidase activity"/>
    <property type="evidence" value="ECO:0007669"/>
    <property type="project" value="InterPro"/>
</dbReference>
<dbReference type="GO" id="GO:0006508">
    <property type="term" value="P:proteolysis"/>
    <property type="evidence" value="ECO:0007669"/>
    <property type="project" value="UniProtKB-KW"/>
</dbReference>
<keyword evidence="6" id="KW-0378">Hydrolase</keyword>
<dbReference type="EMBL" id="JBBNAG010000011">
    <property type="protein sequence ID" value="KAK9094052.1"/>
    <property type="molecule type" value="Genomic_DNA"/>
</dbReference>
<evidence type="ECO:0000256" key="1">
    <source>
        <dbReference type="ARBA" id="ARBA00010044"/>
    </source>
</evidence>